<dbReference type="Pfam" id="PF11738">
    <property type="entry name" value="DUF3298"/>
    <property type="match status" value="1"/>
</dbReference>
<feature type="domain" description="Deacetylase PdaC" evidence="3">
    <location>
        <begin position="54"/>
        <end position="154"/>
    </location>
</feature>
<dbReference type="AlphaFoldDB" id="A0AA95H4T6"/>
<feature type="signal peptide" evidence="1">
    <location>
        <begin position="1"/>
        <end position="19"/>
    </location>
</feature>
<evidence type="ECO:0000259" key="3">
    <source>
        <dbReference type="Pfam" id="PF13739"/>
    </source>
</evidence>
<evidence type="ECO:0000313" key="4">
    <source>
        <dbReference type="EMBL" id="WGZ90771.1"/>
    </source>
</evidence>
<keyword evidence="1" id="KW-0732">Signal</keyword>
<feature type="domain" description="DUF3298" evidence="2">
    <location>
        <begin position="173"/>
        <end position="253"/>
    </location>
</feature>
<evidence type="ECO:0000259" key="2">
    <source>
        <dbReference type="Pfam" id="PF11738"/>
    </source>
</evidence>
<dbReference type="PROSITE" id="PS51257">
    <property type="entry name" value="PROKAR_LIPOPROTEIN"/>
    <property type="match status" value="1"/>
</dbReference>
<protein>
    <submittedName>
        <fullName evidence="4">DUF3298 and DUF4163 domain-containing protein</fullName>
    </submittedName>
</protein>
<dbReference type="Proteomes" id="UP001300672">
    <property type="component" value="Chromosome"/>
</dbReference>
<dbReference type="InterPro" id="IPR037126">
    <property type="entry name" value="PdaC/RsiV-like_sf"/>
</dbReference>
<reference evidence="4" key="2">
    <citation type="submission" date="2023-04" db="EMBL/GenBank/DDBJ databases">
        <authorList>
            <person name="Beletskiy A.V."/>
            <person name="Mardanov A.V."/>
            <person name="Ravin N.V."/>
        </authorList>
    </citation>
    <scope>NUCLEOTIDE SEQUENCE</scope>
    <source>
        <strain evidence="4">GKL-01</strain>
    </source>
</reference>
<dbReference type="EMBL" id="CP124755">
    <property type="protein sequence ID" value="WGZ90771.1"/>
    <property type="molecule type" value="Genomic_DNA"/>
</dbReference>
<sequence>MLLRVGLIGLCLASLSACNTDLSASGIGALHTETVEFSKTGGDCPQPPKKVPDNAKCASVKITYPKFSSTTKPELADTLNAFVQDQLLDTVDDSGQRPTSLETLANGFIGDYLKQPSAFSSWTLERNIKIAYASEDLVTLVYSEEGNTGGAHPFSGQRYYVMNLQNGQQMTLKDLLNPGYEGEINVIAEQAFRDSRNIAPDVSLEGEGFWFQNNTFAINNNFGILEDGLAFHFNAYEVAPYAMGTSDFTIPYEDIMSLIPPNSPITKIGD</sequence>
<gene>
    <name evidence="4" type="ORF">QJT80_15000</name>
</gene>
<dbReference type="InterPro" id="IPR025303">
    <property type="entry name" value="PdaC"/>
</dbReference>
<feature type="chain" id="PRO_5041739187" evidence="1">
    <location>
        <begin position="20"/>
        <end position="270"/>
    </location>
</feature>
<dbReference type="KEGG" id="tdu:QJT80_15000"/>
<dbReference type="Gene3D" id="3.90.640.20">
    <property type="entry name" value="Heat-shock cognate protein, ATPase"/>
    <property type="match status" value="1"/>
</dbReference>
<organism evidence="4">
    <name type="scientific">Candidatus Thiocaldithrix dubininis</name>
    <dbReference type="NCBI Taxonomy" id="3080823"/>
    <lineage>
        <taxon>Bacteria</taxon>
        <taxon>Pseudomonadati</taxon>
        <taxon>Pseudomonadota</taxon>
        <taxon>Gammaproteobacteria</taxon>
        <taxon>Thiotrichales</taxon>
        <taxon>Thiotrichaceae</taxon>
        <taxon>Candidatus Thiocaldithrix</taxon>
    </lineage>
</organism>
<reference evidence="4" key="1">
    <citation type="journal article" date="2023" name="Int. J. Mol. Sci.">
        <title>Metagenomics Revealed a New Genus 'Candidatus Thiocaldithrix dubininis' gen. nov., sp. nov. and a New Species 'Candidatus Thiothrix putei' sp. nov. in the Family Thiotrichaceae, Some Members of Which Have Traits of Both Na+- and H+-Motive Energetics.</title>
        <authorList>
            <person name="Ravin N.V."/>
            <person name="Muntyan M.S."/>
            <person name="Smolyakov D.D."/>
            <person name="Rudenko T.S."/>
            <person name="Beletsky A.V."/>
            <person name="Mardanov A.V."/>
            <person name="Grabovich M.Y."/>
        </authorList>
    </citation>
    <scope>NUCLEOTIDE SEQUENCE</scope>
    <source>
        <strain evidence="4">GKL-01</strain>
    </source>
</reference>
<dbReference type="Gene3D" id="3.30.565.40">
    <property type="entry name" value="Fervidobacterium nodosum Rt17-B1 like"/>
    <property type="match status" value="1"/>
</dbReference>
<accession>A0AA95H4T6</accession>
<dbReference type="Pfam" id="PF13739">
    <property type="entry name" value="PdaC"/>
    <property type="match status" value="1"/>
</dbReference>
<dbReference type="InterPro" id="IPR021729">
    <property type="entry name" value="DUF3298"/>
</dbReference>
<evidence type="ECO:0000256" key="1">
    <source>
        <dbReference type="SAM" id="SignalP"/>
    </source>
</evidence>
<name>A0AA95H4T6_9GAMM</name>
<proteinExistence type="predicted"/>